<feature type="compositionally biased region" description="Acidic residues" evidence="1">
    <location>
        <begin position="53"/>
        <end position="71"/>
    </location>
</feature>
<comment type="caution">
    <text evidence="2">The sequence shown here is derived from an EMBL/GenBank/DDBJ whole genome shotgun (WGS) entry which is preliminary data.</text>
</comment>
<dbReference type="OrthoDB" id="413477at2759"/>
<evidence type="ECO:0000256" key="1">
    <source>
        <dbReference type="SAM" id="MobiDB-lite"/>
    </source>
</evidence>
<evidence type="ECO:0000313" key="2">
    <source>
        <dbReference type="EMBL" id="CAI3991556.1"/>
    </source>
</evidence>
<feature type="non-terminal residue" evidence="2">
    <location>
        <position position="368"/>
    </location>
</feature>
<reference evidence="2" key="1">
    <citation type="submission" date="2022-10" db="EMBL/GenBank/DDBJ databases">
        <authorList>
            <person name="Chen Y."/>
            <person name="Dougan E. K."/>
            <person name="Chan C."/>
            <person name="Rhodes N."/>
            <person name="Thang M."/>
        </authorList>
    </citation>
    <scope>NUCLEOTIDE SEQUENCE</scope>
</reference>
<protein>
    <submittedName>
        <fullName evidence="2">Uncharacterized protein</fullName>
    </submittedName>
</protein>
<dbReference type="EMBL" id="CAMXCT030001603">
    <property type="protein sequence ID" value="CAL4778868.1"/>
    <property type="molecule type" value="Genomic_DNA"/>
</dbReference>
<name>A0A9P1CJV2_9DINO</name>
<accession>A0A9P1CJV2</accession>
<dbReference type="AlphaFoldDB" id="A0A9P1CJV2"/>
<feature type="compositionally biased region" description="Basic and acidic residues" evidence="1">
    <location>
        <begin position="80"/>
        <end position="107"/>
    </location>
</feature>
<sequence length="368" mass="42915">LRMFGAALAAYRFVGRVKGRFSEYAKKRKALKLAREKAASRSSRRLERAFAYDEYEEEEAEEEVRTDDEELVDDMEDEEKERPMFGDLELRPDADGDSQMRESRDENQLTEWDEVLSDGEIEELNQLVRELQPKLQAPEEIHAQDLRIRREMVKRRPLIKFNAVLFFGEGARSARGCGIDGAGALWSCPGKPRPRHIPQFIIVTGHKQRNRGNMGINGFYQRFDEDFHGRPVYQKIMERRQVRNHQVTETGDLELTAEDKFIRVWKPRSQEALVLSRRFQTVSEVPTEDAEDVMVYPKLLASKENWFLFFDDRRGAWCIGPAIGAIEIYAKCFTVEEAIPCNLGEWQMWDIGRKEWYTNKGIRLIKVG</sequence>
<feature type="region of interest" description="Disordered" evidence="1">
    <location>
        <begin position="77"/>
        <end position="111"/>
    </location>
</feature>
<dbReference type="EMBL" id="CAMXCT020001603">
    <property type="protein sequence ID" value="CAL1144931.1"/>
    <property type="molecule type" value="Genomic_DNA"/>
</dbReference>
<gene>
    <name evidence="2" type="ORF">C1SCF055_LOCUS18455</name>
</gene>
<evidence type="ECO:0000313" key="4">
    <source>
        <dbReference type="Proteomes" id="UP001152797"/>
    </source>
</evidence>
<evidence type="ECO:0000313" key="3">
    <source>
        <dbReference type="EMBL" id="CAL4778868.1"/>
    </source>
</evidence>
<organism evidence="2">
    <name type="scientific">Cladocopium goreaui</name>
    <dbReference type="NCBI Taxonomy" id="2562237"/>
    <lineage>
        <taxon>Eukaryota</taxon>
        <taxon>Sar</taxon>
        <taxon>Alveolata</taxon>
        <taxon>Dinophyceae</taxon>
        <taxon>Suessiales</taxon>
        <taxon>Symbiodiniaceae</taxon>
        <taxon>Cladocopium</taxon>
    </lineage>
</organism>
<dbReference type="EMBL" id="CAMXCT010001603">
    <property type="protein sequence ID" value="CAI3991556.1"/>
    <property type="molecule type" value="Genomic_DNA"/>
</dbReference>
<keyword evidence="4" id="KW-1185">Reference proteome</keyword>
<proteinExistence type="predicted"/>
<reference evidence="3 4" key="2">
    <citation type="submission" date="2024-05" db="EMBL/GenBank/DDBJ databases">
        <authorList>
            <person name="Chen Y."/>
            <person name="Shah S."/>
            <person name="Dougan E. K."/>
            <person name="Thang M."/>
            <person name="Chan C."/>
        </authorList>
    </citation>
    <scope>NUCLEOTIDE SEQUENCE [LARGE SCALE GENOMIC DNA]</scope>
</reference>
<dbReference type="Proteomes" id="UP001152797">
    <property type="component" value="Unassembled WGS sequence"/>
</dbReference>
<feature type="region of interest" description="Disordered" evidence="1">
    <location>
        <begin position="52"/>
        <end position="71"/>
    </location>
</feature>